<sequence>MPRLSWRAAQGWGLIIGKFLLPDKGRPKDVENALEVQFEASRTEHIQKAVHWTLTHWYLQGVRKIRIAGLGTAQPQPSYHDVQGRLRIRFEKVLQMRQAEIGRLMGLDLAPYVKRPIGVALDGVRSTSISQTVLDNFYFAGNPTNTKLAFIQMLVDYGTVAIGAFPGQHSEIGFGVDTFIIPPWELRPLSAGITGPHEKGGVTWTRWVPLDWLKEHFGKLLSIPRDEKLMDIRESSPGSLLQTQTAPRGLTSPSGGDATVAFDRAGKPGTSAHPKAEKKQKFVELRQTWVEAEPQTYSRWLVTLGRKLAHDSGELDELRPSPLHPCWYRRVGSFWGRGFVDSKISLNQSLEAMVSNLIQNIQEADSSRILAIPVNSGINFHRMRIIRRNKFMAYMPEFGVKGHEPRFLSPPNIGDTAGRAIAMIGQMLDDDAAQGPMSRGDAPGRTDSAKAILAIQQAQNAQLSATAADIETCYGGYYKAALEVIRDSLHVDRELHFTRLDESIVGLKFDEKTRTVKLADNPLPKSVLSMNIGVRSALPQDKTALQAGLDHQLELGLITPVQYKIAAEKYDLGLPTVNRAAYEHYVTAWLANVIMFGDGEKPGAWEGKPDFEDHAIGYSVVTEFMATAVFRLAHDDVHQAFRDRKDYHMENMGRPPEQLVASVFGEVGLPPDEVQRALGVSSESPAPGLGGAPGVQ</sequence>
<name>A0A0F9U7B5_9ZZZZ</name>
<dbReference type="EMBL" id="LAZR01000816">
    <property type="protein sequence ID" value="KKN57171.1"/>
    <property type="molecule type" value="Genomic_DNA"/>
</dbReference>
<dbReference type="AlphaFoldDB" id="A0A0F9U7B5"/>
<proteinExistence type="predicted"/>
<feature type="region of interest" description="Disordered" evidence="1">
    <location>
        <begin position="237"/>
        <end position="278"/>
    </location>
</feature>
<evidence type="ECO:0000256" key="1">
    <source>
        <dbReference type="SAM" id="MobiDB-lite"/>
    </source>
</evidence>
<feature type="compositionally biased region" description="Polar residues" evidence="1">
    <location>
        <begin position="237"/>
        <end position="254"/>
    </location>
</feature>
<organism evidence="2">
    <name type="scientific">marine sediment metagenome</name>
    <dbReference type="NCBI Taxonomy" id="412755"/>
    <lineage>
        <taxon>unclassified sequences</taxon>
        <taxon>metagenomes</taxon>
        <taxon>ecological metagenomes</taxon>
    </lineage>
</organism>
<accession>A0A0F9U7B5</accession>
<gene>
    <name evidence="2" type="ORF">LCGC14_0564990</name>
</gene>
<evidence type="ECO:0000313" key="2">
    <source>
        <dbReference type="EMBL" id="KKN57171.1"/>
    </source>
</evidence>
<comment type="caution">
    <text evidence="2">The sequence shown here is derived from an EMBL/GenBank/DDBJ whole genome shotgun (WGS) entry which is preliminary data.</text>
</comment>
<reference evidence="2" key="1">
    <citation type="journal article" date="2015" name="Nature">
        <title>Complex archaea that bridge the gap between prokaryotes and eukaryotes.</title>
        <authorList>
            <person name="Spang A."/>
            <person name="Saw J.H."/>
            <person name="Jorgensen S.L."/>
            <person name="Zaremba-Niedzwiedzka K."/>
            <person name="Martijn J."/>
            <person name="Lind A.E."/>
            <person name="van Eijk R."/>
            <person name="Schleper C."/>
            <person name="Guy L."/>
            <person name="Ettema T.J."/>
        </authorList>
    </citation>
    <scope>NUCLEOTIDE SEQUENCE</scope>
</reference>
<protein>
    <submittedName>
        <fullName evidence="2">Uncharacterized protein</fullName>
    </submittedName>
</protein>